<dbReference type="EMBL" id="MU253743">
    <property type="protein sequence ID" value="KAG9248810.1"/>
    <property type="molecule type" value="Genomic_DNA"/>
</dbReference>
<sequence>MAEFLSKTLEILLIIFAVAFILVIMGSSLSTFRDRLRKKKKKKKKKKTEEEEEGGIRLNEDHPPFGADALHQNQPVDGIEDYSGGNTPATSVRNLQLPADSPGEIPVYLASMIAEFEDQKEDNDPSSAATNGPSPEKRALNRRGQVWLPEVCSDRYIPQFNASAEASNSIYDATPHLAPQVPENENMSHLDLSTPAPHATRSSDSALSARPSFSTNDDLLFTATPKIIHTLDGAISSAPAASAVSEEGAISEEGRGEK</sequence>
<feature type="transmembrane region" description="Helical" evidence="2">
    <location>
        <begin position="12"/>
        <end position="32"/>
    </location>
</feature>
<keyword evidence="2" id="KW-1133">Transmembrane helix</keyword>
<evidence type="ECO:0000256" key="2">
    <source>
        <dbReference type="SAM" id="Phobius"/>
    </source>
</evidence>
<feature type="region of interest" description="Disordered" evidence="1">
    <location>
        <begin position="36"/>
        <end position="98"/>
    </location>
</feature>
<feature type="compositionally biased region" description="Basic residues" evidence="1">
    <location>
        <begin position="36"/>
        <end position="46"/>
    </location>
</feature>
<reference evidence="3" key="1">
    <citation type="journal article" date="2021" name="IMA Fungus">
        <title>Genomic characterization of three marine fungi, including Emericellopsis atlantica sp. nov. with signatures of a generalist lifestyle and marine biomass degradation.</title>
        <authorList>
            <person name="Hagestad O.C."/>
            <person name="Hou L."/>
            <person name="Andersen J.H."/>
            <person name="Hansen E.H."/>
            <person name="Altermark B."/>
            <person name="Li C."/>
            <person name="Kuhnert E."/>
            <person name="Cox R.J."/>
            <person name="Crous P.W."/>
            <person name="Spatafora J.W."/>
            <person name="Lail K."/>
            <person name="Amirebrahimi M."/>
            <person name="Lipzen A."/>
            <person name="Pangilinan J."/>
            <person name="Andreopoulos W."/>
            <person name="Hayes R.D."/>
            <person name="Ng V."/>
            <person name="Grigoriev I.V."/>
            <person name="Jackson S.A."/>
            <person name="Sutton T.D.S."/>
            <person name="Dobson A.D.W."/>
            <person name="Rama T."/>
        </authorList>
    </citation>
    <scope>NUCLEOTIDE SEQUENCE</scope>
    <source>
        <strain evidence="3">TRa3180A</strain>
    </source>
</reference>
<feature type="compositionally biased region" description="Basic and acidic residues" evidence="1">
    <location>
        <begin position="54"/>
        <end position="63"/>
    </location>
</feature>
<keyword evidence="2" id="KW-0812">Transmembrane</keyword>
<feature type="region of interest" description="Disordered" evidence="1">
    <location>
        <begin position="118"/>
        <end position="142"/>
    </location>
</feature>
<feature type="region of interest" description="Disordered" evidence="1">
    <location>
        <begin position="238"/>
        <end position="258"/>
    </location>
</feature>
<feature type="compositionally biased region" description="Polar residues" evidence="1">
    <location>
        <begin position="84"/>
        <end position="94"/>
    </location>
</feature>
<dbReference type="Proteomes" id="UP000887226">
    <property type="component" value="Unassembled WGS sequence"/>
</dbReference>
<keyword evidence="4" id="KW-1185">Reference proteome</keyword>
<evidence type="ECO:0000313" key="3">
    <source>
        <dbReference type="EMBL" id="KAG9248810.1"/>
    </source>
</evidence>
<feature type="compositionally biased region" description="Polar residues" evidence="1">
    <location>
        <begin position="200"/>
        <end position="211"/>
    </location>
</feature>
<feature type="region of interest" description="Disordered" evidence="1">
    <location>
        <begin position="182"/>
        <end position="211"/>
    </location>
</feature>
<protein>
    <submittedName>
        <fullName evidence="3">Uncharacterized protein</fullName>
    </submittedName>
</protein>
<evidence type="ECO:0000256" key="1">
    <source>
        <dbReference type="SAM" id="MobiDB-lite"/>
    </source>
</evidence>
<keyword evidence="2" id="KW-0472">Membrane</keyword>
<comment type="caution">
    <text evidence="3">The sequence shown here is derived from an EMBL/GenBank/DDBJ whole genome shotgun (WGS) entry which is preliminary data.</text>
</comment>
<dbReference type="AlphaFoldDB" id="A0A9P7ZC54"/>
<gene>
    <name evidence="3" type="ORF">BJ878DRAFT_538020</name>
</gene>
<evidence type="ECO:0000313" key="4">
    <source>
        <dbReference type="Proteomes" id="UP000887226"/>
    </source>
</evidence>
<accession>A0A9P7ZC54</accession>
<organism evidence="3 4">
    <name type="scientific">Calycina marina</name>
    <dbReference type="NCBI Taxonomy" id="1763456"/>
    <lineage>
        <taxon>Eukaryota</taxon>
        <taxon>Fungi</taxon>
        <taxon>Dikarya</taxon>
        <taxon>Ascomycota</taxon>
        <taxon>Pezizomycotina</taxon>
        <taxon>Leotiomycetes</taxon>
        <taxon>Helotiales</taxon>
        <taxon>Pezizellaceae</taxon>
        <taxon>Calycina</taxon>
    </lineage>
</organism>
<proteinExistence type="predicted"/>
<name>A0A9P7ZC54_9HELO</name>